<proteinExistence type="predicted"/>
<dbReference type="Proteomes" id="UP000556700">
    <property type="component" value="Unassembled WGS sequence"/>
</dbReference>
<keyword evidence="3" id="KW-1185">Reference proteome</keyword>
<dbReference type="AlphaFoldDB" id="A0A6V6YXI6"/>
<dbReference type="RefSeq" id="WP_031455730.1">
    <property type="nucleotide sequence ID" value="NZ_CAIJDO010000124.1"/>
</dbReference>
<organism evidence="2 3">
    <name type="scientific">Flavobacterium chungangense</name>
    <dbReference type="NCBI Taxonomy" id="554283"/>
    <lineage>
        <taxon>Bacteria</taxon>
        <taxon>Pseudomonadati</taxon>
        <taxon>Bacteroidota</taxon>
        <taxon>Flavobacteriia</taxon>
        <taxon>Flavobacteriales</taxon>
        <taxon>Flavobacteriaceae</taxon>
        <taxon>Flavobacterium</taxon>
    </lineage>
</organism>
<evidence type="ECO:0000313" key="2">
    <source>
        <dbReference type="EMBL" id="CAD0004145.1"/>
    </source>
</evidence>
<name>A0A6V6YXI6_9FLAO</name>
<accession>A0A6V6YXI6</accession>
<comment type="caution">
    <text evidence="2">The sequence shown here is derived from an EMBL/GenBank/DDBJ whole genome shotgun (WGS) entry which is preliminary data.</text>
</comment>
<gene>
    <name evidence="2" type="ORF">FLACHUCJ7_01764</name>
</gene>
<dbReference type="EMBL" id="CAIJDO010000124">
    <property type="protein sequence ID" value="CAD0004145.1"/>
    <property type="molecule type" value="Genomic_DNA"/>
</dbReference>
<feature type="signal peptide" evidence="1">
    <location>
        <begin position="1"/>
        <end position="18"/>
    </location>
</feature>
<feature type="chain" id="PRO_5028152705" evidence="1">
    <location>
        <begin position="19"/>
        <end position="324"/>
    </location>
</feature>
<evidence type="ECO:0000313" key="3">
    <source>
        <dbReference type="Proteomes" id="UP000556700"/>
    </source>
</evidence>
<protein>
    <submittedName>
        <fullName evidence="2">Uncharacterized protein</fullName>
    </submittedName>
</protein>
<sequence length="324" mass="36704">MKKIFLFAILFTSLISFSQTCDTLQLLKKKVYGFKPSELTDTLKSLKNNDLDLFWKTARNNPKEAASCLKTLIDNETADSYFCFDASSLLIRLDSTDTYLPTVIEGLKKCELNDLQLSTYLEICFYLNYRKQDITELATKLISVPDAKIFLSNHFLTLNAIDASIFLFNNMSAEIAEKTLISAISSGNSTAKHNAAVLLNLMATDNGDQFLNSLIETKQLKDFTIQFIMKDRKTFIIKPKGSKSRSEILESLNDVPYNFEKEFFGFAGNKELTGSACKMLNKQDLDKIRIARQKTTPGLSDEALHEYFALTTILMTVRDKKESK</sequence>
<evidence type="ECO:0000256" key="1">
    <source>
        <dbReference type="SAM" id="SignalP"/>
    </source>
</evidence>
<reference evidence="2 3" key="1">
    <citation type="submission" date="2020-06" db="EMBL/GenBank/DDBJ databases">
        <authorList>
            <person name="Criscuolo A."/>
        </authorList>
    </citation>
    <scope>NUCLEOTIDE SEQUENCE [LARGE SCALE GENOMIC DNA]</scope>
    <source>
        <strain evidence="3">CIP 110025</strain>
    </source>
</reference>
<keyword evidence="1" id="KW-0732">Signal</keyword>